<organism evidence="2 3">
    <name type="scientific">Eleginops maclovinus</name>
    <name type="common">Patagonian blennie</name>
    <name type="synonym">Eleginus maclovinus</name>
    <dbReference type="NCBI Taxonomy" id="56733"/>
    <lineage>
        <taxon>Eukaryota</taxon>
        <taxon>Metazoa</taxon>
        <taxon>Chordata</taxon>
        <taxon>Craniata</taxon>
        <taxon>Vertebrata</taxon>
        <taxon>Euteleostomi</taxon>
        <taxon>Actinopterygii</taxon>
        <taxon>Neopterygii</taxon>
        <taxon>Teleostei</taxon>
        <taxon>Neoteleostei</taxon>
        <taxon>Acanthomorphata</taxon>
        <taxon>Eupercaria</taxon>
        <taxon>Perciformes</taxon>
        <taxon>Notothenioidei</taxon>
        <taxon>Eleginopidae</taxon>
        <taxon>Eleginops</taxon>
    </lineage>
</organism>
<name>A0AAN7WDS8_ELEMC</name>
<dbReference type="Proteomes" id="UP001346869">
    <property type="component" value="Unassembled WGS sequence"/>
</dbReference>
<evidence type="ECO:0000313" key="2">
    <source>
        <dbReference type="EMBL" id="KAK5848596.1"/>
    </source>
</evidence>
<keyword evidence="1" id="KW-0812">Transmembrane</keyword>
<accession>A0AAN7WDS8</accession>
<keyword evidence="1" id="KW-0472">Membrane</keyword>
<keyword evidence="3" id="KW-1185">Reference proteome</keyword>
<evidence type="ECO:0000313" key="3">
    <source>
        <dbReference type="Proteomes" id="UP001346869"/>
    </source>
</evidence>
<protein>
    <submittedName>
        <fullName evidence="2">Uncharacterized protein</fullName>
    </submittedName>
</protein>
<reference evidence="2 3" key="1">
    <citation type="journal article" date="2023" name="Genes (Basel)">
        <title>Chromosome-Level Genome Assembly and Circadian Gene Repertoire of the Patagonia Blennie Eleginops maclovinus-The Closest Ancestral Proxy of Antarctic Cryonotothenioids.</title>
        <authorList>
            <person name="Cheng C.C."/>
            <person name="Rivera-Colon A.G."/>
            <person name="Minhas B.F."/>
            <person name="Wilson L."/>
            <person name="Rayamajhi N."/>
            <person name="Vargas-Chacoff L."/>
            <person name="Catchen J.M."/>
        </authorList>
    </citation>
    <scope>NUCLEOTIDE SEQUENCE [LARGE SCALE GENOMIC DNA]</scope>
    <source>
        <strain evidence="2">JMC-PN-2008</strain>
    </source>
</reference>
<gene>
    <name evidence="2" type="ORF">PBY51_006196</name>
</gene>
<keyword evidence="1" id="KW-1133">Transmembrane helix</keyword>
<reference evidence="2 3" key="2">
    <citation type="journal article" date="2023" name="Mol. Biol. Evol.">
        <title>Genomics of Secondarily Temperate Adaptation in the Only Non-Antarctic Icefish.</title>
        <authorList>
            <person name="Rivera-Colon A.G."/>
            <person name="Rayamajhi N."/>
            <person name="Minhas B.F."/>
            <person name="Madrigal G."/>
            <person name="Bilyk K.T."/>
            <person name="Yoon V."/>
            <person name="Hune M."/>
            <person name="Gregory S."/>
            <person name="Cheng C.H.C."/>
            <person name="Catchen J.M."/>
        </authorList>
    </citation>
    <scope>NUCLEOTIDE SEQUENCE [LARGE SCALE GENOMIC DNA]</scope>
    <source>
        <strain evidence="2">JMC-PN-2008</strain>
    </source>
</reference>
<sequence length="138" mass="14956">MYYCALASCGEIVFGNGTKVEILRDSPKLLLVYCLSLALAVSIIALLTLAYIMYKLKKKSCTVCKGTVSHQACSASNNASQDAGILHYAALSLNRSRERPHQEDNVEGVCVYSGVKSRKVCSTKLSLLPVNPPQDNNT</sequence>
<proteinExistence type="predicted"/>
<dbReference type="EMBL" id="JAUZQC010000025">
    <property type="protein sequence ID" value="KAK5848596.1"/>
    <property type="molecule type" value="Genomic_DNA"/>
</dbReference>
<feature type="transmembrane region" description="Helical" evidence="1">
    <location>
        <begin position="30"/>
        <end position="52"/>
    </location>
</feature>
<comment type="caution">
    <text evidence="2">The sequence shown here is derived from an EMBL/GenBank/DDBJ whole genome shotgun (WGS) entry which is preliminary data.</text>
</comment>
<dbReference type="AlphaFoldDB" id="A0AAN7WDS8"/>
<evidence type="ECO:0000256" key="1">
    <source>
        <dbReference type="SAM" id="Phobius"/>
    </source>
</evidence>